<organism evidence="1 2">
    <name type="scientific">Corynebacterium endometrii</name>
    <dbReference type="NCBI Taxonomy" id="2488819"/>
    <lineage>
        <taxon>Bacteria</taxon>
        <taxon>Bacillati</taxon>
        <taxon>Actinomycetota</taxon>
        <taxon>Actinomycetes</taxon>
        <taxon>Mycobacteriales</taxon>
        <taxon>Corynebacteriaceae</taxon>
        <taxon>Corynebacterium</taxon>
    </lineage>
</organism>
<name>A0A4P7QKE6_9CORY</name>
<reference evidence="1 2" key="1">
    <citation type="submission" date="2019-04" db="EMBL/GenBank/DDBJ databases">
        <title>Corynebacterium endometrii sp. nov., isolated from the uterus of a cow with endometritis.</title>
        <authorList>
            <person name="Ballas P."/>
            <person name="Ruckert C."/>
            <person name="Wagener K."/>
            <person name="Drillich M."/>
            <person name="Kaempfer P."/>
            <person name="Busse H.-J."/>
            <person name="Ehling-Schulz M."/>
        </authorList>
    </citation>
    <scope>NUCLEOTIDE SEQUENCE [LARGE SCALE GENOMIC DNA]</scope>
    <source>
        <strain evidence="1 2">LMM-1653</strain>
    </source>
</reference>
<accession>A0A4P7QKE6</accession>
<evidence type="ECO:0000313" key="2">
    <source>
        <dbReference type="Proteomes" id="UP000296352"/>
    </source>
</evidence>
<dbReference type="AlphaFoldDB" id="A0A4P7QKE6"/>
<evidence type="ECO:0008006" key="3">
    <source>
        <dbReference type="Google" id="ProtNLM"/>
    </source>
</evidence>
<gene>
    <name evidence="1" type="ORF">CENDO_10215</name>
</gene>
<dbReference type="RefSeq" id="WP_136141897.1">
    <property type="nucleotide sequence ID" value="NZ_CP039247.1"/>
</dbReference>
<sequence>MQIIVVRCGAPEVEIPAGYQVVDVSAVPTRQELRPLDEAAAAILPEDPTPSLEEISKRPDVEHLGAPGPAPQPVPEALRVIVVGTDAALSAVLTRMMRADYMWVEVGFVPTAASTAAQNWRIPCDSPDAAFQLALNGTVSPVPLIRNDKGLAVAGSATISEWSNGPLAGEIIVDDEVLMRGEADYGARLVPMLDAPGIAAAKAVGPVATHEQLGLDAPRRGLFGFLRGRPGVGQLEPASLATGRAVQAGGRELRVIVDGISAKRPVKGSTFYRHLRDLQIVRP</sequence>
<proteinExistence type="predicted"/>
<dbReference type="Proteomes" id="UP000296352">
    <property type="component" value="Chromosome"/>
</dbReference>
<protein>
    <recommendedName>
        <fullName evidence="3">DAGKc domain-containing protein</fullName>
    </recommendedName>
</protein>
<dbReference type="OrthoDB" id="5189801at2"/>
<keyword evidence="2" id="KW-1185">Reference proteome</keyword>
<dbReference type="EMBL" id="CP039247">
    <property type="protein sequence ID" value="QCB29297.1"/>
    <property type="molecule type" value="Genomic_DNA"/>
</dbReference>
<dbReference type="KEGG" id="cee:CENDO_10215"/>
<evidence type="ECO:0000313" key="1">
    <source>
        <dbReference type="EMBL" id="QCB29297.1"/>
    </source>
</evidence>